<proteinExistence type="predicted"/>
<keyword evidence="2" id="KW-1185">Reference proteome</keyword>
<feature type="non-terminal residue" evidence="1">
    <location>
        <position position="59"/>
    </location>
</feature>
<evidence type="ECO:0000313" key="1">
    <source>
        <dbReference type="EMBL" id="CAG8844022.1"/>
    </source>
</evidence>
<comment type="caution">
    <text evidence="1">The sequence shown here is derived from an EMBL/GenBank/DDBJ whole genome shotgun (WGS) entry which is preliminary data.</text>
</comment>
<feature type="non-terminal residue" evidence="1">
    <location>
        <position position="1"/>
    </location>
</feature>
<evidence type="ECO:0000313" key="2">
    <source>
        <dbReference type="Proteomes" id="UP000789920"/>
    </source>
</evidence>
<gene>
    <name evidence="1" type="ORF">RPERSI_LOCUS33026</name>
</gene>
<organism evidence="1 2">
    <name type="scientific">Racocetra persica</name>
    <dbReference type="NCBI Taxonomy" id="160502"/>
    <lineage>
        <taxon>Eukaryota</taxon>
        <taxon>Fungi</taxon>
        <taxon>Fungi incertae sedis</taxon>
        <taxon>Mucoromycota</taxon>
        <taxon>Glomeromycotina</taxon>
        <taxon>Glomeromycetes</taxon>
        <taxon>Diversisporales</taxon>
        <taxon>Gigasporaceae</taxon>
        <taxon>Racocetra</taxon>
    </lineage>
</organism>
<name>A0ACA9SPF0_9GLOM</name>
<dbReference type="EMBL" id="CAJVQC010140768">
    <property type="protein sequence ID" value="CAG8844022.1"/>
    <property type="molecule type" value="Genomic_DNA"/>
</dbReference>
<dbReference type="Proteomes" id="UP000789920">
    <property type="component" value="Unassembled WGS sequence"/>
</dbReference>
<accession>A0ACA9SPF0</accession>
<sequence>AGEGRRWEKLTVGELKIWLAILIYIGIFKLPSIRDYWNRDDRFSEYKITTFMSLLHFEQ</sequence>
<reference evidence="1" key="1">
    <citation type="submission" date="2021-06" db="EMBL/GenBank/DDBJ databases">
        <authorList>
            <person name="Kallberg Y."/>
            <person name="Tangrot J."/>
            <person name="Rosling A."/>
        </authorList>
    </citation>
    <scope>NUCLEOTIDE SEQUENCE</scope>
    <source>
        <strain evidence="1">MA461A</strain>
    </source>
</reference>
<protein>
    <submittedName>
        <fullName evidence="1">8482_t:CDS:1</fullName>
    </submittedName>
</protein>